<feature type="transmembrane region" description="Helical" evidence="1">
    <location>
        <begin position="73"/>
        <end position="95"/>
    </location>
</feature>
<reference evidence="3 4" key="1">
    <citation type="submission" date="2018-06" db="EMBL/GenBank/DDBJ databases">
        <title>Genomic Encyclopedia of Archaeal and Bacterial Type Strains, Phase II (KMG-II): from individual species to whole genera.</title>
        <authorList>
            <person name="Goeker M."/>
        </authorList>
    </citation>
    <scope>NUCLEOTIDE SEQUENCE [LARGE SCALE GENOMIC DNA]</scope>
    <source>
        <strain evidence="3 4">ATCC 29103</strain>
    </source>
</reference>
<protein>
    <submittedName>
        <fullName evidence="3">MFS transporter</fullName>
    </submittedName>
</protein>
<sequence>MKEFRTNTIKYTTSLTLSLIGSEAFKLGTSIFIYKFTGNLWLVTILYLLVQLPSILVYIFSSKIVKKFKNDKLILLFSDIVSFVLLIPTLITFFLTQNNKILSVVLIVFNTLLGFIHAFRFIYLKNVVYYISQNNKQMKIINISNSFATSFGFFLSTIFSFFLFKNLDFYWLVIMNMATYLISGILYYSLKTSATAANFEIVANKNEHVIVKKNKLKSWIFILSGSFLIGIFLYPKTSGLSQLFSSVENYSIDTWGFYLSIIFTSFSLLGVILSFVLNNKIKHQKSFFMILVVLILFLNFVWLFFKNTNEKSYFVSYVVSTTIQQFLFSLFIPIFYSLSYELFDKNNFHKQNGISIVFRTVITSIITLLFTQITIKFGYFYTYLFYAIVILIACLGIFYSMFNFKDAKFKKYYNTSVIATEYIETAKKGLWKSEKKVIDYLIKENLEIKNILDIGCGAGRTTFALAKLFPNAKIKAIDISEELLKNLQNTDNITFELINILEYNTQEKFDFILFSFNGLTNILPQKDVIKFFIKIKELLRDEKSRFVFTIHDIFSSQEYKDFWINKMKIYSLPTLSSKKILSHKHHGIKTKNRFYTHEDMLKIFDEFAFKLHHYFKRDNDLEEDWVNKISMPCVFYDISKI</sequence>
<dbReference type="SUPFAM" id="SSF53335">
    <property type="entry name" value="S-adenosyl-L-methionine-dependent methyltransferases"/>
    <property type="match status" value="1"/>
</dbReference>
<dbReference type="InterPro" id="IPR029063">
    <property type="entry name" value="SAM-dependent_MTases_sf"/>
</dbReference>
<feature type="transmembrane region" description="Helical" evidence="1">
    <location>
        <begin position="143"/>
        <end position="163"/>
    </location>
</feature>
<feature type="transmembrane region" description="Helical" evidence="1">
    <location>
        <begin position="356"/>
        <end position="375"/>
    </location>
</feature>
<dbReference type="Gene3D" id="3.40.50.150">
    <property type="entry name" value="Vaccinia Virus protein VP39"/>
    <property type="match status" value="1"/>
</dbReference>
<keyword evidence="1" id="KW-0472">Membrane</keyword>
<dbReference type="EMBL" id="QKLP01000013">
    <property type="protein sequence ID" value="PYF42240.1"/>
    <property type="molecule type" value="Genomic_DNA"/>
</dbReference>
<feature type="transmembrane region" description="Helical" evidence="1">
    <location>
        <begin position="317"/>
        <end position="336"/>
    </location>
</feature>
<dbReference type="InterPro" id="IPR011701">
    <property type="entry name" value="MFS"/>
</dbReference>
<dbReference type="CDD" id="cd02440">
    <property type="entry name" value="AdoMet_MTases"/>
    <property type="match status" value="1"/>
</dbReference>
<feature type="transmembrane region" description="Helical" evidence="1">
    <location>
        <begin position="218"/>
        <end position="235"/>
    </location>
</feature>
<dbReference type="Proteomes" id="UP000247715">
    <property type="component" value="Unassembled WGS sequence"/>
</dbReference>
<name>A0A318U714_9BACT</name>
<keyword evidence="1" id="KW-1133">Transmembrane helix</keyword>
<gene>
    <name evidence="3" type="ORF">BCF88_11324</name>
</gene>
<dbReference type="InterPro" id="IPR036259">
    <property type="entry name" value="MFS_trans_sf"/>
</dbReference>
<feature type="transmembrane region" description="Helical" evidence="1">
    <location>
        <begin position="40"/>
        <end position="61"/>
    </location>
</feature>
<proteinExistence type="predicted"/>
<feature type="transmembrane region" description="Helical" evidence="1">
    <location>
        <begin position="287"/>
        <end position="305"/>
    </location>
</feature>
<dbReference type="GO" id="GO:0022857">
    <property type="term" value="F:transmembrane transporter activity"/>
    <property type="evidence" value="ECO:0007669"/>
    <property type="project" value="InterPro"/>
</dbReference>
<dbReference type="Pfam" id="PF13847">
    <property type="entry name" value="Methyltransf_31"/>
    <property type="match status" value="1"/>
</dbReference>
<feature type="transmembrane region" description="Helical" evidence="1">
    <location>
        <begin position="255"/>
        <end position="275"/>
    </location>
</feature>
<organism evidence="3 4">
    <name type="scientific">Metamycoplasma alkalescens</name>
    <dbReference type="NCBI Taxonomy" id="45363"/>
    <lineage>
        <taxon>Bacteria</taxon>
        <taxon>Bacillati</taxon>
        <taxon>Mycoplasmatota</taxon>
        <taxon>Mycoplasmoidales</taxon>
        <taxon>Metamycoplasmataceae</taxon>
        <taxon>Metamycoplasma</taxon>
    </lineage>
</organism>
<feature type="domain" description="Methyltransferase" evidence="2">
    <location>
        <begin position="449"/>
        <end position="560"/>
    </location>
</feature>
<dbReference type="Pfam" id="PF07690">
    <property type="entry name" value="MFS_1"/>
    <property type="match status" value="1"/>
</dbReference>
<feature type="transmembrane region" description="Helical" evidence="1">
    <location>
        <begin position="101"/>
        <end position="123"/>
    </location>
</feature>
<dbReference type="AlphaFoldDB" id="A0A318U714"/>
<feature type="transmembrane region" description="Helical" evidence="1">
    <location>
        <begin position="169"/>
        <end position="190"/>
    </location>
</feature>
<evidence type="ECO:0000256" key="1">
    <source>
        <dbReference type="SAM" id="Phobius"/>
    </source>
</evidence>
<evidence type="ECO:0000259" key="2">
    <source>
        <dbReference type="Pfam" id="PF13847"/>
    </source>
</evidence>
<dbReference type="SUPFAM" id="SSF103473">
    <property type="entry name" value="MFS general substrate transporter"/>
    <property type="match status" value="1"/>
</dbReference>
<evidence type="ECO:0000313" key="3">
    <source>
        <dbReference type="EMBL" id="PYF42240.1"/>
    </source>
</evidence>
<evidence type="ECO:0000313" key="4">
    <source>
        <dbReference type="Proteomes" id="UP000247715"/>
    </source>
</evidence>
<accession>A0A318U714</accession>
<dbReference type="Gene3D" id="1.20.1250.20">
    <property type="entry name" value="MFS general substrate transporter like domains"/>
    <property type="match status" value="2"/>
</dbReference>
<dbReference type="InterPro" id="IPR025714">
    <property type="entry name" value="Methyltranfer_dom"/>
</dbReference>
<comment type="caution">
    <text evidence="3">The sequence shown here is derived from an EMBL/GenBank/DDBJ whole genome shotgun (WGS) entry which is preliminary data.</text>
</comment>
<dbReference type="RefSeq" id="WP_110858457.1">
    <property type="nucleotide sequence ID" value="NZ_LS991949.1"/>
</dbReference>
<keyword evidence="1" id="KW-0812">Transmembrane</keyword>
<feature type="transmembrane region" description="Helical" evidence="1">
    <location>
        <begin position="381"/>
        <end position="402"/>
    </location>
</feature>